<evidence type="ECO:0000313" key="1">
    <source>
        <dbReference type="EMBL" id="KAL1597129.1"/>
    </source>
</evidence>
<proteinExistence type="predicted"/>
<keyword evidence="2" id="KW-1185">Reference proteome</keyword>
<gene>
    <name evidence="1" type="ORF">SLS60_008711</name>
</gene>
<dbReference type="EMBL" id="JAKJXO020000013">
    <property type="protein sequence ID" value="KAL1597129.1"/>
    <property type="molecule type" value="Genomic_DNA"/>
</dbReference>
<protein>
    <submittedName>
        <fullName evidence="1">Uncharacterized protein</fullName>
    </submittedName>
</protein>
<sequence length="154" mass="17828">MHIISKGQDIGCRVKLAPRMRLEAIVPNDEWAIQQAHLKRLSIHWLDTVPAFAEKRSPGETVLDFMKRSERKASDPEVVAAIVKALYKISRFSMFRVYEGARETRFMKVMSPPLCDPETGNMITWLVLESESPGRVLVTRLSTRRRLYEEKMPR</sequence>
<name>A0ABR3QY88_9PLEO</name>
<evidence type="ECO:0000313" key="2">
    <source>
        <dbReference type="Proteomes" id="UP001521785"/>
    </source>
</evidence>
<reference evidence="1 2" key="1">
    <citation type="submission" date="2024-02" db="EMBL/GenBank/DDBJ databases">
        <title>De novo assembly and annotation of 12 fungi associated with fruit tree decline syndrome in Ontario, Canada.</title>
        <authorList>
            <person name="Sulman M."/>
            <person name="Ellouze W."/>
            <person name="Ilyukhin E."/>
        </authorList>
    </citation>
    <scope>NUCLEOTIDE SEQUENCE [LARGE SCALE GENOMIC DNA]</scope>
    <source>
        <strain evidence="1 2">M42-189</strain>
    </source>
</reference>
<comment type="caution">
    <text evidence="1">The sequence shown here is derived from an EMBL/GenBank/DDBJ whole genome shotgun (WGS) entry which is preliminary data.</text>
</comment>
<dbReference type="Proteomes" id="UP001521785">
    <property type="component" value="Unassembled WGS sequence"/>
</dbReference>
<accession>A0ABR3QY88</accession>
<organism evidence="1 2">
    <name type="scientific">Paraconiothyrium brasiliense</name>
    <dbReference type="NCBI Taxonomy" id="300254"/>
    <lineage>
        <taxon>Eukaryota</taxon>
        <taxon>Fungi</taxon>
        <taxon>Dikarya</taxon>
        <taxon>Ascomycota</taxon>
        <taxon>Pezizomycotina</taxon>
        <taxon>Dothideomycetes</taxon>
        <taxon>Pleosporomycetidae</taxon>
        <taxon>Pleosporales</taxon>
        <taxon>Massarineae</taxon>
        <taxon>Didymosphaeriaceae</taxon>
        <taxon>Paraconiothyrium</taxon>
    </lineage>
</organism>